<dbReference type="AlphaFoldDB" id="I1YL10"/>
<dbReference type="Pfam" id="PF13519">
    <property type="entry name" value="VWA_2"/>
    <property type="match status" value="1"/>
</dbReference>
<keyword evidence="1" id="KW-1133">Transmembrane helix</keyword>
<accession>I1YL10</accession>
<feature type="signal peptide" evidence="2">
    <location>
        <begin position="1"/>
        <end position="22"/>
    </location>
</feature>
<evidence type="ECO:0000256" key="2">
    <source>
        <dbReference type="SAM" id="SignalP"/>
    </source>
</evidence>
<dbReference type="eggNOG" id="COG2304">
    <property type="taxonomic scope" value="Bacteria"/>
</dbReference>
<feature type="domain" description="VWFA" evidence="3">
    <location>
        <begin position="26"/>
        <end position="211"/>
    </location>
</feature>
<dbReference type="Gene3D" id="3.40.50.410">
    <property type="entry name" value="von Willebrand factor, type A domain"/>
    <property type="match status" value="1"/>
</dbReference>
<dbReference type="OrthoDB" id="798937at2"/>
<dbReference type="EMBL" id="CP003380">
    <property type="protein sequence ID" value="AFJ03603.1"/>
    <property type="molecule type" value="Genomic_DNA"/>
</dbReference>
<keyword evidence="1" id="KW-0812">Transmembrane</keyword>
<dbReference type="STRING" id="754477.Q7C_2478"/>
<dbReference type="PATRIC" id="fig|754477.3.peg.2436"/>
<dbReference type="KEGG" id="mec:Q7C_2478"/>
<dbReference type="CDD" id="cd00198">
    <property type="entry name" value="vWFA"/>
    <property type="match status" value="1"/>
</dbReference>
<feature type="transmembrane region" description="Helical" evidence="1">
    <location>
        <begin position="541"/>
        <end position="561"/>
    </location>
</feature>
<dbReference type="PANTHER" id="PTHR10579">
    <property type="entry name" value="CALCIUM-ACTIVATED CHLORIDE CHANNEL REGULATOR"/>
    <property type="match status" value="1"/>
</dbReference>
<feature type="chain" id="PRO_5003654543" evidence="2">
    <location>
        <begin position="23"/>
        <end position="574"/>
    </location>
</feature>
<dbReference type="HOGENOM" id="CLU_012610_0_0_6"/>
<gene>
    <name evidence="4" type="ordered locus">Q7C_2478</name>
</gene>
<proteinExistence type="predicted"/>
<dbReference type="InterPro" id="IPR036465">
    <property type="entry name" value="vWFA_dom_sf"/>
</dbReference>
<keyword evidence="2" id="KW-0732">Signal</keyword>
<organism evidence="4 5">
    <name type="scientific">Methylophaga frappieri (strain ATCC BAA-2434 / DSM 25690 / JAM7)</name>
    <dbReference type="NCBI Taxonomy" id="754477"/>
    <lineage>
        <taxon>Bacteria</taxon>
        <taxon>Pseudomonadati</taxon>
        <taxon>Pseudomonadota</taxon>
        <taxon>Gammaproteobacteria</taxon>
        <taxon>Thiotrichales</taxon>
        <taxon>Piscirickettsiaceae</taxon>
        <taxon>Methylophaga</taxon>
    </lineage>
</organism>
<dbReference type="SMART" id="SM00327">
    <property type="entry name" value="VWA"/>
    <property type="match status" value="1"/>
</dbReference>
<evidence type="ECO:0000313" key="4">
    <source>
        <dbReference type="EMBL" id="AFJ03603.1"/>
    </source>
</evidence>
<dbReference type="InterPro" id="IPR051266">
    <property type="entry name" value="CLCR"/>
</dbReference>
<evidence type="ECO:0000259" key="3">
    <source>
        <dbReference type="PROSITE" id="PS50234"/>
    </source>
</evidence>
<protein>
    <submittedName>
        <fullName evidence="4">von Willebrand factor type A-like protein</fullName>
    </submittedName>
</protein>
<evidence type="ECO:0000256" key="1">
    <source>
        <dbReference type="SAM" id="Phobius"/>
    </source>
</evidence>
<dbReference type="SUPFAM" id="SSF53300">
    <property type="entry name" value="vWA-like"/>
    <property type="match status" value="1"/>
</dbReference>
<keyword evidence="1" id="KW-0472">Membrane</keyword>
<dbReference type="InterPro" id="IPR002035">
    <property type="entry name" value="VWF_A"/>
</dbReference>
<evidence type="ECO:0000313" key="5">
    <source>
        <dbReference type="Proteomes" id="UP000009145"/>
    </source>
</evidence>
<dbReference type="RefSeq" id="WP_014705021.1">
    <property type="nucleotide sequence ID" value="NC_017856.1"/>
</dbReference>
<dbReference type="PROSITE" id="PS50234">
    <property type="entry name" value="VWFA"/>
    <property type="match status" value="1"/>
</dbReference>
<dbReference type="PANTHER" id="PTHR10579:SF43">
    <property type="entry name" value="ZINC FINGER (C3HC4-TYPE RING FINGER) FAMILY PROTEIN"/>
    <property type="match status" value="1"/>
</dbReference>
<sequence precursor="true">MMRRFYLLGSLLLSLMLAGVVAAESDLRVVIDVSGSMKQNDPHNLRAPGLRLLSGLMPVNNQAGVWTFAAQVNSLVPWQKVTEDWRQAAHSQSDRIHSRGLYTNIEQALKKAVANVEDIKSANRSIILLSDGLVDLKAGDKSSQQSRQRILDDLLPELVQHQFKIHTIALSSEADHDLLKQLSMASNGWYRQVDTADQLERVFLHLFEQSVPRDSVPLVDNFFSIDNQVKEMTVLAFRADPSTTTSLITPDQNILTEATPDDAVRWHRENNYDLITIQNPQAGEWHIDAELDPDNRVMVVTDLQLETAELPNNILVGERFDIAATLIEKDAVIVREDFLNLVQVELMQQNAEGNRRVTPLQRLPSQTSFASELGGLFNAGRNDIVITATGPTFERQRRQSVNVVAVPLDINVTQIDSESRSHRLQVQADARLLVPASLTMTALLRGPDGDEYSYAIPLQSENQWQLTLSALASGVDYQLEVQVRGDTPAGRPVFLQPAPLIIRDDQEPVIRQSDVLSVEAPQSEAGNPVVDLDRPALSPSMILLIGNVLLAGLLIIGILLWRRSQRFTSPAESL</sequence>
<reference evidence="4 5" key="1">
    <citation type="journal article" date="2012" name="J. Bacteriol.">
        <title>Complete genome sequences of Methylophaga sp. strain JAM1 and Methylophaga sp. strain JAM7.</title>
        <authorList>
            <person name="Villeneuve C."/>
            <person name="Martineau C."/>
            <person name="Mauffrey F."/>
            <person name="Villemur R."/>
        </authorList>
    </citation>
    <scope>NUCLEOTIDE SEQUENCE [LARGE SCALE GENOMIC DNA]</scope>
    <source>
        <strain evidence="4 5">JAM7</strain>
    </source>
</reference>
<dbReference type="Proteomes" id="UP000009145">
    <property type="component" value="Chromosome"/>
</dbReference>
<keyword evidence="5" id="KW-1185">Reference proteome</keyword>
<name>I1YL10_METFJ</name>